<reference evidence="4" key="2">
    <citation type="submission" date="2023-07" db="EMBL/GenBank/DDBJ databases">
        <title>Marinomonas vulgaris A79, complete genome.</title>
        <authorList>
            <person name="Ying J.-J."/>
        </authorList>
    </citation>
    <scope>NUCLEOTIDE SEQUENCE [LARGE SCALE GENOMIC DNA]</scope>
    <source>
        <strain evidence="4">A79</strain>
    </source>
</reference>
<dbReference type="PANTHER" id="PTHR46118">
    <property type="entry name" value="PROTEIN ABHD11"/>
    <property type="match status" value="1"/>
</dbReference>
<protein>
    <submittedName>
        <fullName evidence="3">Alpha/beta fold hydrolase</fullName>
    </submittedName>
</protein>
<feature type="domain" description="AB hydrolase-1" evidence="2">
    <location>
        <begin position="12"/>
        <end position="113"/>
    </location>
</feature>
<dbReference type="EMBL" id="JAGSSV010000008">
    <property type="protein sequence ID" value="MBR7889016.1"/>
    <property type="molecule type" value="Genomic_DNA"/>
</dbReference>
<accession>A0ABS5HBH5</accession>
<evidence type="ECO:0000259" key="2">
    <source>
        <dbReference type="Pfam" id="PF00561"/>
    </source>
</evidence>
<dbReference type="SUPFAM" id="SSF53474">
    <property type="entry name" value="alpha/beta-Hydrolases"/>
    <property type="match status" value="1"/>
</dbReference>
<gene>
    <name evidence="3" type="ORF">J9B83_08645</name>
</gene>
<dbReference type="Proteomes" id="UP000679722">
    <property type="component" value="Unassembled WGS sequence"/>
</dbReference>
<dbReference type="GO" id="GO:0016787">
    <property type="term" value="F:hydrolase activity"/>
    <property type="evidence" value="ECO:0007669"/>
    <property type="project" value="UniProtKB-KW"/>
</dbReference>
<keyword evidence="4" id="KW-1185">Reference proteome</keyword>
<evidence type="ECO:0000313" key="3">
    <source>
        <dbReference type="EMBL" id="MBR7889016.1"/>
    </source>
</evidence>
<dbReference type="PANTHER" id="PTHR46118:SF4">
    <property type="entry name" value="PROTEIN ABHD11"/>
    <property type="match status" value="1"/>
</dbReference>
<name>A0ABS5HBH5_9GAMM</name>
<evidence type="ECO:0000313" key="4">
    <source>
        <dbReference type="Proteomes" id="UP000679722"/>
    </source>
</evidence>
<comment type="caution">
    <text evidence="3">The sequence shown here is derived from an EMBL/GenBank/DDBJ whole genome shotgun (WGS) entry which is preliminary data.</text>
</comment>
<reference evidence="3 4" key="1">
    <citation type="submission" date="2021-04" db="EMBL/GenBank/DDBJ databases">
        <authorList>
            <person name="Sun C."/>
        </authorList>
    </citation>
    <scope>NUCLEOTIDE SEQUENCE [LARGE SCALE GENOMIC DNA]</scope>
    <source>
        <strain evidence="3 4">A79</strain>
    </source>
</reference>
<dbReference type="InterPro" id="IPR029058">
    <property type="entry name" value="AB_hydrolase_fold"/>
</dbReference>
<evidence type="ECO:0000256" key="1">
    <source>
        <dbReference type="ARBA" id="ARBA00022801"/>
    </source>
</evidence>
<dbReference type="RefSeq" id="WP_211536357.1">
    <property type="nucleotide sequence ID" value="NZ_JAGSSV010000008.1"/>
</dbReference>
<dbReference type="Pfam" id="PF00561">
    <property type="entry name" value="Abhydrolase_1"/>
    <property type="match status" value="1"/>
</dbReference>
<keyword evidence="1 3" id="KW-0378">Hydrolase</keyword>
<dbReference type="Gene3D" id="3.40.50.1820">
    <property type="entry name" value="alpha/beta hydrolase"/>
    <property type="match status" value="1"/>
</dbReference>
<dbReference type="InterPro" id="IPR000073">
    <property type="entry name" value="AB_hydrolase_1"/>
</dbReference>
<organism evidence="3 4">
    <name type="scientific">Marinomonas vulgaris</name>
    <dbReference type="NCBI Taxonomy" id="2823372"/>
    <lineage>
        <taxon>Bacteria</taxon>
        <taxon>Pseudomonadati</taxon>
        <taxon>Pseudomonadota</taxon>
        <taxon>Gammaproteobacteria</taxon>
        <taxon>Oceanospirillales</taxon>
        <taxon>Oceanospirillaceae</taxon>
        <taxon>Marinomonas</taxon>
    </lineage>
</organism>
<sequence>MIHVKQYGSAGPHLIVIHGLFGNADNWHSIAQTLAEHFIVHCIDLPNHGRSDPMPEATYPKMANAVLDWAASNGITEFYLLGHSMGGKVAMQMASIATDIQQVSISKLIVVDIAPVEYQPSHTKIFQGLQAINEISIGSRKEADTVLSQFEQNTAIRQFLLKNLVRKDNGYGLSLSVDNIANSYPTILQKPPIEHPVNTPTLFIKGETSDYIVAKYQQAVESLFPNASFKIISGAGHWLHAEKPLPFTSLVKRFLL</sequence>
<proteinExistence type="predicted"/>